<dbReference type="PANTHER" id="PTHR36510:SF3">
    <property type="entry name" value="CONSERVED PROTEIN"/>
    <property type="match status" value="1"/>
</dbReference>
<keyword evidence="2" id="KW-1185">Reference proteome</keyword>
<organism evidence="1 2">
    <name type="scientific">Fluctibacter halophilus</name>
    <dbReference type="NCBI Taxonomy" id="226011"/>
    <lineage>
        <taxon>Bacteria</taxon>
        <taxon>Pseudomonadati</taxon>
        <taxon>Pseudomonadota</taxon>
        <taxon>Gammaproteobacteria</taxon>
        <taxon>Alteromonadales</taxon>
        <taxon>Alteromonadaceae</taxon>
        <taxon>Fluctibacter</taxon>
    </lineage>
</organism>
<accession>A0ABS8G825</accession>
<dbReference type="Pfam" id="PF04107">
    <property type="entry name" value="GCS2"/>
    <property type="match status" value="1"/>
</dbReference>
<protein>
    <recommendedName>
        <fullName evidence="3">Glutamate--cysteine ligase</fullName>
    </recommendedName>
</protein>
<dbReference type="InterPro" id="IPR014746">
    <property type="entry name" value="Gln_synth/guanido_kin_cat_dom"/>
</dbReference>
<dbReference type="EMBL" id="JAJEWP010000002">
    <property type="protein sequence ID" value="MCC2616578.1"/>
    <property type="molecule type" value="Genomic_DNA"/>
</dbReference>
<dbReference type="RefSeq" id="WP_229160054.1">
    <property type="nucleotide sequence ID" value="NZ_JAJEWP010000002.1"/>
</dbReference>
<dbReference type="PIRSF" id="PIRSF012666">
    <property type="entry name" value="UCP012666"/>
    <property type="match status" value="1"/>
</dbReference>
<proteinExistence type="predicted"/>
<gene>
    <name evidence="1" type="ORF">LJ739_10025</name>
</gene>
<dbReference type="PANTHER" id="PTHR36510">
    <property type="entry name" value="GLUTAMATE--CYSTEINE LIGASE 2-RELATED"/>
    <property type="match status" value="1"/>
</dbReference>
<evidence type="ECO:0008006" key="3">
    <source>
        <dbReference type="Google" id="ProtNLM"/>
    </source>
</evidence>
<name>A0ABS8G825_9ALTE</name>
<dbReference type="InterPro" id="IPR016602">
    <property type="entry name" value="UCP012666"/>
</dbReference>
<dbReference type="Gene3D" id="3.30.590.20">
    <property type="match status" value="1"/>
</dbReference>
<evidence type="ECO:0000313" key="2">
    <source>
        <dbReference type="Proteomes" id="UP001520878"/>
    </source>
</evidence>
<dbReference type="Proteomes" id="UP001520878">
    <property type="component" value="Unassembled WGS sequence"/>
</dbReference>
<evidence type="ECO:0000313" key="1">
    <source>
        <dbReference type="EMBL" id="MCC2616578.1"/>
    </source>
</evidence>
<dbReference type="InterPro" id="IPR050141">
    <property type="entry name" value="GCL_type2/YbdK_subfam"/>
</dbReference>
<dbReference type="InterPro" id="IPR006336">
    <property type="entry name" value="GCS2"/>
</dbReference>
<dbReference type="SUPFAM" id="SSF55931">
    <property type="entry name" value="Glutamine synthetase/guanido kinase"/>
    <property type="match status" value="1"/>
</dbReference>
<reference evidence="1 2" key="1">
    <citation type="submission" date="2021-10" db="EMBL/GenBank/DDBJ databases">
        <title>Draft genome of Aestuariibacter halophilus JC2043.</title>
        <authorList>
            <person name="Emsley S.A."/>
            <person name="Pfannmuller K.M."/>
            <person name="Ushijima B."/>
            <person name="Saw J.H."/>
            <person name="Videau P."/>
        </authorList>
    </citation>
    <scope>NUCLEOTIDE SEQUENCE [LARGE SCALE GENOMIC DNA]</scope>
    <source>
        <strain evidence="1 2">JC2043</strain>
    </source>
</reference>
<sequence length="483" mass="54852">MGQNFDRDTFSEAERQQFNGRLQAQLAALEDAMQHPQCSADTVSLGAELEMYLVDDNLLPMPVNQEILNHMAHPQLQEELNRFNLEYNLSPVSATGTPFQAMQDELSPIMTRISDYAASINTQIVPIGILPTLKPIHLERRFMSDKPRYRALTRELRVLRGGPFAIHIRGEDYINMHSDEVTLEGANTSFQVHLRVPRQHFVAQYNAAQLVTPLALAVAGNSPLFLGKRLWQETRIALFKQSIDHRARGLSEWRHPARVCFGHGWMRHSPVEQFAESVNLYPPILPYLSSSDRDDFAELNLHHGTIWRWNRAIFDAQHGPHLRIEYRALPAGPTNIDMMANAAFIIGLTIALSQRIDAAIQALPFNYAEYNFYRAAQHGLDAELIWPQVGQHHPQTRKARDIVQTLLGDAADGLSSIGVVRSEVDRLMQVIEQRVANGQTGAQWQLRTLAGYNQTFDDEQSLKLMLTDYVRHCRSGEPVSTWR</sequence>
<comment type="caution">
    <text evidence="1">The sequence shown here is derived from an EMBL/GenBank/DDBJ whole genome shotgun (WGS) entry which is preliminary data.</text>
</comment>